<dbReference type="SMART" id="SM00304">
    <property type="entry name" value="HAMP"/>
    <property type="match status" value="1"/>
</dbReference>
<evidence type="ECO:0000256" key="1">
    <source>
        <dbReference type="ARBA" id="ARBA00000085"/>
    </source>
</evidence>
<keyword evidence="6" id="KW-1003">Cell membrane</keyword>
<evidence type="ECO:0000256" key="6">
    <source>
        <dbReference type="ARBA" id="ARBA00022475"/>
    </source>
</evidence>
<evidence type="ECO:0000256" key="23">
    <source>
        <dbReference type="SAM" id="Phobius"/>
    </source>
</evidence>
<dbReference type="InterPro" id="IPR004358">
    <property type="entry name" value="Sig_transdc_His_kin-like_C"/>
</dbReference>
<comment type="cofactor">
    <cofactor evidence="2">
        <name>Mn(2+)</name>
        <dbReference type="ChEBI" id="CHEBI:29035"/>
    </cofactor>
</comment>
<evidence type="ECO:0000313" key="27">
    <source>
        <dbReference type="Proteomes" id="UP000077519"/>
    </source>
</evidence>
<dbReference type="EMBL" id="LVHI01000008">
    <property type="protein sequence ID" value="OAK55708.1"/>
    <property type="molecule type" value="Genomic_DNA"/>
</dbReference>
<reference evidence="26 27" key="1">
    <citation type="submission" date="2016-03" db="EMBL/GenBank/DDBJ databases">
        <title>Genome sequence of Rhodococcus kyotonensis KB10.</title>
        <authorList>
            <person name="Jeong H."/>
            <person name="Hong C.E."/>
            <person name="Jo S.H."/>
            <person name="Park J.M."/>
        </authorList>
    </citation>
    <scope>NUCLEOTIDE SEQUENCE [LARGE SCALE GENOMIC DNA]</scope>
    <source>
        <strain evidence="26 27">KB10</strain>
    </source>
</reference>
<dbReference type="PANTHER" id="PTHR44936">
    <property type="entry name" value="SENSOR PROTEIN CREC"/>
    <property type="match status" value="1"/>
</dbReference>
<dbReference type="GO" id="GO:0005524">
    <property type="term" value="F:ATP binding"/>
    <property type="evidence" value="ECO:0007669"/>
    <property type="project" value="UniProtKB-KW"/>
</dbReference>
<dbReference type="InterPro" id="IPR003660">
    <property type="entry name" value="HAMP_dom"/>
</dbReference>
<evidence type="ECO:0000256" key="16">
    <source>
        <dbReference type="ARBA" id="ARBA00022989"/>
    </source>
</evidence>
<evidence type="ECO:0000259" key="25">
    <source>
        <dbReference type="PROSITE" id="PS50885"/>
    </source>
</evidence>
<dbReference type="InterPro" id="IPR003594">
    <property type="entry name" value="HATPase_dom"/>
</dbReference>
<evidence type="ECO:0000256" key="12">
    <source>
        <dbReference type="ARBA" id="ARBA00022801"/>
    </source>
</evidence>
<evidence type="ECO:0000256" key="7">
    <source>
        <dbReference type="ARBA" id="ARBA00022553"/>
    </source>
</evidence>
<dbReference type="GO" id="GO:0004721">
    <property type="term" value="F:phosphoprotein phosphatase activity"/>
    <property type="evidence" value="ECO:0007669"/>
    <property type="project" value="UniProtKB-KW"/>
</dbReference>
<protein>
    <recommendedName>
        <fullName evidence="21">Signal transduction histidine-protein kinase/phosphatase MprB</fullName>
        <ecNumber evidence="5">2.7.13.3</ecNumber>
    </recommendedName>
    <alternativeName>
        <fullName evidence="22">Mycobacterial persistence regulator B</fullName>
    </alternativeName>
</protein>
<evidence type="ECO:0000259" key="24">
    <source>
        <dbReference type="PROSITE" id="PS50109"/>
    </source>
</evidence>
<accession>A0A177YKY6</accession>
<evidence type="ECO:0000256" key="3">
    <source>
        <dbReference type="ARBA" id="ARBA00001946"/>
    </source>
</evidence>
<dbReference type="Gene3D" id="3.30.565.10">
    <property type="entry name" value="Histidine kinase-like ATPase, C-terminal domain"/>
    <property type="match status" value="1"/>
</dbReference>
<evidence type="ECO:0000256" key="4">
    <source>
        <dbReference type="ARBA" id="ARBA00004651"/>
    </source>
</evidence>
<dbReference type="InterPro" id="IPR005467">
    <property type="entry name" value="His_kinase_dom"/>
</dbReference>
<dbReference type="InterPro" id="IPR050980">
    <property type="entry name" value="2C_sensor_his_kinase"/>
</dbReference>
<keyword evidence="12" id="KW-0378">Hydrolase</keyword>
<keyword evidence="23" id="KW-0472">Membrane</keyword>
<keyword evidence="27" id="KW-1185">Reference proteome</keyword>
<dbReference type="PROSITE" id="PS50109">
    <property type="entry name" value="HIS_KIN"/>
    <property type="match status" value="1"/>
</dbReference>
<gene>
    <name evidence="26" type="ORF">A3K89_19230</name>
</gene>
<dbReference type="SUPFAM" id="SSF47384">
    <property type="entry name" value="Homodimeric domain of signal transducing histidine kinase"/>
    <property type="match status" value="1"/>
</dbReference>
<dbReference type="Pfam" id="PF02518">
    <property type="entry name" value="HATPase_c"/>
    <property type="match status" value="1"/>
</dbReference>
<name>A0A177YKY6_9NOCA</name>
<dbReference type="PRINTS" id="PR00344">
    <property type="entry name" value="BCTRLSENSOR"/>
</dbReference>
<dbReference type="SMART" id="SM00387">
    <property type="entry name" value="HATPase_c"/>
    <property type="match status" value="1"/>
</dbReference>
<comment type="subcellular location">
    <subcellularLocation>
        <location evidence="4">Cell membrane</location>
        <topology evidence="4">Multi-pass membrane protein</topology>
    </subcellularLocation>
</comment>
<evidence type="ECO:0000256" key="20">
    <source>
        <dbReference type="ARBA" id="ARBA00023211"/>
    </source>
</evidence>
<keyword evidence="17" id="KW-0902">Two-component regulatory system</keyword>
<keyword evidence="15" id="KW-0904">Protein phosphatase</keyword>
<evidence type="ECO:0000256" key="8">
    <source>
        <dbReference type="ARBA" id="ARBA00022679"/>
    </source>
</evidence>
<dbReference type="InterPro" id="IPR036097">
    <property type="entry name" value="HisK_dim/P_sf"/>
</dbReference>
<dbReference type="CDD" id="cd00082">
    <property type="entry name" value="HisKA"/>
    <property type="match status" value="1"/>
</dbReference>
<organism evidence="26 27">
    <name type="scientific">Rhodococcoides kyotonense</name>
    <dbReference type="NCBI Taxonomy" id="398843"/>
    <lineage>
        <taxon>Bacteria</taxon>
        <taxon>Bacillati</taxon>
        <taxon>Actinomycetota</taxon>
        <taxon>Actinomycetes</taxon>
        <taxon>Mycobacteriales</taxon>
        <taxon>Nocardiaceae</taxon>
        <taxon>Rhodococcoides</taxon>
    </lineage>
</organism>
<keyword evidence="10" id="KW-0547">Nucleotide-binding</keyword>
<evidence type="ECO:0000256" key="2">
    <source>
        <dbReference type="ARBA" id="ARBA00001936"/>
    </source>
</evidence>
<dbReference type="Gene3D" id="1.10.287.130">
    <property type="match status" value="1"/>
</dbReference>
<dbReference type="InterPro" id="IPR003661">
    <property type="entry name" value="HisK_dim/P_dom"/>
</dbReference>
<evidence type="ECO:0000256" key="14">
    <source>
        <dbReference type="ARBA" id="ARBA00022842"/>
    </source>
</evidence>
<evidence type="ECO:0000256" key="21">
    <source>
        <dbReference type="ARBA" id="ARBA00040454"/>
    </source>
</evidence>
<proteinExistence type="predicted"/>
<keyword evidence="14" id="KW-0460">Magnesium</keyword>
<feature type="domain" description="HAMP" evidence="25">
    <location>
        <begin position="182"/>
        <end position="249"/>
    </location>
</feature>
<dbReference type="Pfam" id="PF00512">
    <property type="entry name" value="HisKA"/>
    <property type="match status" value="1"/>
</dbReference>
<dbReference type="EC" id="2.7.13.3" evidence="5"/>
<comment type="cofactor">
    <cofactor evidence="3">
        <name>Mg(2+)</name>
        <dbReference type="ChEBI" id="CHEBI:18420"/>
    </cofactor>
</comment>
<evidence type="ECO:0000256" key="18">
    <source>
        <dbReference type="ARBA" id="ARBA00023016"/>
    </source>
</evidence>
<dbReference type="AlphaFoldDB" id="A0A177YKY6"/>
<evidence type="ECO:0000256" key="11">
    <source>
        <dbReference type="ARBA" id="ARBA00022777"/>
    </source>
</evidence>
<dbReference type="GO" id="GO:0000155">
    <property type="term" value="F:phosphorelay sensor kinase activity"/>
    <property type="evidence" value="ECO:0007669"/>
    <property type="project" value="InterPro"/>
</dbReference>
<evidence type="ECO:0000256" key="19">
    <source>
        <dbReference type="ARBA" id="ARBA00023026"/>
    </source>
</evidence>
<keyword evidence="20" id="KW-0464">Manganese</keyword>
<evidence type="ECO:0000256" key="22">
    <source>
        <dbReference type="ARBA" id="ARBA00041776"/>
    </source>
</evidence>
<comment type="catalytic activity">
    <reaction evidence="1">
        <text>ATP + protein L-histidine = ADP + protein N-phospho-L-histidine.</text>
        <dbReference type="EC" id="2.7.13.3"/>
    </reaction>
</comment>
<evidence type="ECO:0000256" key="9">
    <source>
        <dbReference type="ARBA" id="ARBA00022692"/>
    </source>
</evidence>
<dbReference type="GO" id="GO:0005886">
    <property type="term" value="C:plasma membrane"/>
    <property type="evidence" value="ECO:0007669"/>
    <property type="project" value="UniProtKB-SubCell"/>
</dbReference>
<dbReference type="CDD" id="cd00075">
    <property type="entry name" value="HATPase"/>
    <property type="match status" value="1"/>
</dbReference>
<feature type="transmembrane region" description="Helical" evidence="23">
    <location>
        <begin position="158"/>
        <end position="180"/>
    </location>
</feature>
<keyword evidence="9 23" id="KW-0812">Transmembrane</keyword>
<evidence type="ECO:0000256" key="5">
    <source>
        <dbReference type="ARBA" id="ARBA00012438"/>
    </source>
</evidence>
<evidence type="ECO:0000256" key="15">
    <source>
        <dbReference type="ARBA" id="ARBA00022912"/>
    </source>
</evidence>
<evidence type="ECO:0000256" key="13">
    <source>
        <dbReference type="ARBA" id="ARBA00022840"/>
    </source>
</evidence>
<keyword evidence="11 26" id="KW-0418">Kinase</keyword>
<evidence type="ECO:0000256" key="10">
    <source>
        <dbReference type="ARBA" id="ARBA00022741"/>
    </source>
</evidence>
<sequence>MRLRVLAVLVIFSTVVVLGLAAPLAVLVGQERAQRFGESRDAAATFFANLSSREGDSGLPRLREAVARYHDLYDEGAAVVDRTGAVRASSGLDVSSPEIQEAITGALRNQRGDVPSSLTPWSRSSVLIAAPVGVGAQVDGAVVIDASTDAARKDVARAWLVIALGAVLVLVAVTAIAAALSRWVIRPLTQLSTRVHSFGDKFVEQFPPQLDLPRDRTESRAGNYLGPPEVRELTEAFDAMADDVEAATAAQRRLVADTAHALRNPLAAVRMRLDLLGMKIPESAADVHRKTTLEVDRLDSIVADLLALAAAEAPVRRDDPPVECDVAAVIDDRVEFWSSTMTSAGMDIHVVVDEARQAALREDDLVRILDALLNNAAKYAGAGARVEIGCRSTTSRTSIWVADTGPGVPETELPMLFRRFYRSSDAHGSGTGLGLAIVHALVERAGGTSTVSANEPSGLRIDLEIPVGDVLS</sequence>
<keyword evidence="8" id="KW-0808">Transferase</keyword>
<dbReference type="InterPro" id="IPR036890">
    <property type="entry name" value="HATPase_C_sf"/>
</dbReference>
<comment type="caution">
    <text evidence="26">The sequence shown here is derived from an EMBL/GenBank/DDBJ whole genome shotgun (WGS) entry which is preliminary data.</text>
</comment>
<evidence type="ECO:0000313" key="26">
    <source>
        <dbReference type="EMBL" id="OAK55708.1"/>
    </source>
</evidence>
<dbReference type="Proteomes" id="UP000077519">
    <property type="component" value="Unassembled WGS sequence"/>
</dbReference>
<keyword evidence="18" id="KW-0346">Stress response</keyword>
<dbReference type="SMART" id="SM00388">
    <property type="entry name" value="HisKA"/>
    <property type="match status" value="1"/>
</dbReference>
<feature type="domain" description="Histidine kinase" evidence="24">
    <location>
        <begin position="257"/>
        <end position="469"/>
    </location>
</feature>
<dbReference type="Gene3D" id="6.10.340.10">
    <property type="match status" value="1"/>
</dbReference>
<dbReference type="SUPFAM" id="SSF55874">
    <property type="entry name" value="ATPase domain of HSP90 chaperone/DNA topoisomerase II/histidine kinase"/>
    <property type="match status" value="1"/>
</dbReference>
<dbReference type="PANTHER" id="PTHR44936:SF9">
    <property type="entry name" value="SENSOR PROTEIN CREC"/>
    <property type="match status" value="1"/>
</dbReference>
<keyword evidence="13" id="KW-0067">ATP-binding</keyword>
<dbReference type="PROSITE" id="PS50885">
    <property type="entry name" value="HAMP"/>
    <property type="match status" value="1"/>
</dbReference>
<keyword evidence="7" id="KW-0597">Phosphoprotein</keyword>
<keyword evidence="19" id="KW-0843">Virulence</keyword>
<dbReference type="RefSeq" id="WP_068423400.1">
    <property type="nucleotide sequence ID" value="NZ_LVHI01000008.1"/>
</dbReference>
<evidence type="ECO:0000256" key="17">
    <source>
        <dbReference type="ARBA" id="ARBA00023012"/>
    </source>
</evidence>
<keyword evidence="16 23" id="KW-1133">Transmembrane helix</keyword>